<evidence type="ECO:0000313" key="8">
    <source>
        <dbReference type="Proteomes" id="UP000886847"/>
    </source>
</evidence>
<feature type="domain" description="RNA polymerase sigma-70 region 2" evidence="6">
    <location>
        <begin position="28"/>
        <end position="92"/>
    </location>
</feature>
<evidence type="ECO:0000259" key="6">
    <source>
        <dbReference type="Pfam" id="PF04542"/>
    </source>
</evidence>
<dbReference type="Pfam" id="PF04542">
    <property type="entry name" value="Sigma70_r2"/>
    <property type="match status" value="1"/>
</dbReference>
<proteinExistence type="inferred from homology"/>
<reference evidence="7" key="1">
    <citation type="journal article" date="2021" name="PeerJ">
        <title>Extensive microbial diversity within the chicken gut microbiome revealed by metagenomics and culture.</title>
        <authorList>
            <person name="Gilroy R."/>
            <person name="Ravi A."/>
            <person name="Getino M."/>
            <person name="Pursley I."/>
            <person name="Horton D.L."/>
            <person name="Alikhan N.F."/>
            <person name="Baker D."/>
            <person name="Gharbi K."/>
            <person name="Hall N."/>
            <person name="Watson M."/>
            <person name="Adriaenssens E.M."/>
            <person name="Foster-Nyarko E."/>
            <person name="Jarju S."/>
            <person name="Secka A."/>
            <person name="Antonio M."/>
            <person name="Oren A."/>
            <person name="Chaudhuri R.R."/>
            <person name="La Ragione R."/>
            <person name="Hildebrand F."/>
            <person name="Pallen M.J."/>
        </authorList>
    </citation>
    <scope>NUCLEOTIDE SEQUENCE</scope>
    <source>
        <strain evidence="7">2189</strain>
    </source>
</reference>
<dbReference type="Gene3D" id="1.10.10.10">
    <property type="entry name" value="Winged helix-like DNA-binding domain superfamily/Winged helix DNA-binding domain"/>
    <property type="match status" value="1"/>
</dbReference>
<dbReference type="SUPFAM" id="SSF88946">
    <property type="entry name" value="Sigma2 domain of RNA polymerase sigma factors"/>
    <property type="match status" value="1"/>
</dbReference>
<dbReference type="Proteomes" id="UP000886847">
    <property type="component" value="Unassembled WGS sequence"/>
</dbReference>
<keyword evidence="4" id="KW-0238">DNA-binding</keyword>
<dbReference type="InterPro" id="IPR013324">
    <property type="entry name" value="RNA_pol_sigma_r3/r4-like"/>
</dbReference>
<dbReference type="GO" id="GO:0003677">
    <property type="term" value="F:DNA binding"/>
    <property type="evidence" value="ECO:0007669"/>
    <property type="project" value="UniProtKB-KW"/>
</dbReference>
<dbReference type="GO" id="GO:0016987">
    <property type="term" value="F:sigma factor activity"/>
    <property type="evidence" value="ECO:0007669"/>
    <property type="project" value="UniProtKB-KW"/>
</dbReference>
<dbReference type="PANTHER" id="PTHR43133">
    <property type="entry name" value="RNA POLYMERASE ECF-TYPE SIGMA FACTO"/>
    <property type="match status" value="1"/>
</dbReference>
<reference evidence="7" key="2">
    <citation type="submission" date="2021-04" db="EMBL/GenBank/DDBJ databases">
        <authorList>
            <person name="Gilroy R."/>
        </authorList>
    </citation>
    <scope>NUCLEOTIDE SEQUENCE</scope>
    <source>
        <strain evidence="7">2189</strain>
    </source>
</reference>
<protein>
    <submittedName>
        <fullName evidence="7">RNA polymerase sigma factor</fullName>
    </submittedName>
</protein>
<evidence type="ECO:0000256" key="1">
    <source>
        <dbReference type="ARBA" id="ARBA00010641"/>
    </source>
</evidence>
<keyword evidence="2" id="KW-0805">Transcription regulation</keyword>
<evidence type="ECO:0000256" key="4">
    <source>
        <dbReference type="ARBA" id="ARBA00023125"/>
    </source>
</evidence>
<dbReference type="SUPFAM" id="SSF88659">
    <property type="entry name" value="Sigma3 and sigma4 domains of RNA polymerase sigma factors"/>
    <property type="match status" value="1"/>
</dbReference>
<evidence type="ECO:0000256" key="3">
    <source>
        <dbReference type="ARBA" id="ARBA00023082"/>
    </source>
</evidence>
<accession>A0A9D1W165</accession>
<dbReference type="AlphaFoldDB" id="A0A9D1W165"/>
<evidence type="ECO:0000256" key="2">
    <source>
        <dbReference type="ARBA" id="ARBA00023015"/>
    </source>
</evidence>
<name>A0A9D1W165_9FIRM</name>
<dbReference type="NCBIfam" id="TIGR02937">
    <property type="entry name" value="sigma70-ECF"/>
    <property type="match status" value="1"/>
</dbReference>
<evidence type="ECO:0000313" key="7">
    <source>
        <dbReference type="EMBL" id="HIX50397.1"/>
    </source>
</evidence>
<sequence>MNERENLELGELIVRISQGDTGAIGEIFARVGPAMLAAAASYLKNRADAEDVVQESLVIIVTKAGSFRENKNAKAWINAIVYNTAKNKLRSSLRRRESGLDEAQEMSTGYDEDTLIVNEIFEKLTKAERKLVIYRYWYQCSLSELTHIFHCSKSTVKYHLDKLEDKLRNFYQKD</sequence>
<comment type="similarity">
    <text evidence="1">Belongs to the sigma-70 factor family. ECF subfamily.</text>
</comment>
<dbReference type="InterPro" id="IPR036388">
    <property type="entry name" value="WH-like_DNA-bd_sf"/>
</dbReference>
<dbReference type="InterPro" id="IPR039425">
    <property type="entry name" value="RNA_pol_sigma-70-like"/>
</dbReference>
<dbReference type="EMBL" id="DXEW01000020">
    <property type="protein sequence ID" value="HIX50397.1"/>
    <property type="molecule type" value="Genomic_DNA"/>
</dbReference>
<dbReference type="InterPro" id="IPR014284">
    <property type="entry name" value="RNA_pol_sigma-70_dom"/>
</dbReference>
<organism evidence="7 8">
    <name type="scientific">Candidatus Borkfalkia faecavium</name>
    <dbReference type="NCBI Taxonomy" id="2838508"/>
    <lineage>
        <taxon>Bacteria</taxon>
        <taxon>Bacillati</taxon>
        <taxon>Bacillota</taxon>
        <taxon>Clostridia</taxon>
        <taxon>Christensenellales</taxon>
        <taxon>Christensenellaceae</taxon>
        <taxon>Candidatus Borkfalkia</taxon>
    </lineage>
</organism>
<comment type="caution">
    <text evidence="7">The sequence shown here is derived from an EMBL/GenBank/DDBJ whole genome shotgun (WGS) entry which is preliminary data.</text>
</comment>
<keyword evidence="3" id="KW-0731">Sigma factor</keyword>
<dbReference type="InterPro" id="IPR007627">
    <property type="entry name" value="RNA_pol_sigma70_r2"/>
</dbReference>
<dbReference type="Gene3D" id="1.10.1740.10">
    <property type="match status" value="1"/>
</dbReference>
<dbReference type="PANTHER" id="PTHR43133:SF8">
    <property type="entry name" value="RNA POLYMERASE SIGMA FACTOR HI_1459-RELATED"/>
    <property type="match status" value="1"/>
</dbReference>
<dbReference type="GO" id="GO:0006352">
    <property type="term" value="P:DNA-templated transcription initiation"/>
    <property type="evidence" value="ECO:0007669"/>
    <property type="project" value="InterPro"/>
</dbReference>
<gene>
    <name evidence="7" type="ORF">H9851_03850</name>
</gene>
<dbReference type="InterPro" id="IPR013325">
    <property type="entry name" value="RNA_pol_sigma_r2"/>
</dbReference>
<keyword evidence="5" id="KW-0804">Transcription</keyword>
<evidence type="ECO:0000256" key="5">
    <source>
        <dbReference type="ARBA" id="ARBA00023163"/>
    </source>
</evidence>